<accession>A0A1E1WS44</accession>
<dbReference type="OrthoDB" id="8115220at2759"/>
<sequence>MLSSFAVNPSRDMSRLTRMAEEAQLQAEEKWLVETLTRIKHQKNCLHIERLHLEGLKAKHLREGTSNAGDIEKQDRIKDDFDQKLKSLKEQEQTQNKGGKSDIDSSAQLNACKKLEDNIVDTKCNEEELNLAVSKSAYAYNLACNNFEESDEDEEEDDVMVDIDMFMFDSFRKNQDE</sequence>
<dbReference type="Pfam" id="PF15497">
    <property type="entry name" value="SNAPC5"/>
    <property type="match status" value="1"/>
</dbReference>
<feature type="coiled-coil region" evidence="1">
    <location>
        <begin position="71"/>
        <end position="132"/>
    </location>
</feature>
<gene>
    <name evidence="2" type="ORF">g.8735</name>
</gene>
<dbReference type="GO" id="GO:0006384">
    <property type="term" value="P:transcription initiation at RNA polymerase III promoter"/>
    <property type="evidence" value="ECO:0007669"/>
    <property type="project" value="InterPro"/>
</dbReference>
<evidence type="ECO:0000313" key="2">
    <source>
        <dbReference type="EMBL" id="JAT89863.1"/>
    </source>
</evidence>
<keyword evidence="1" id="KW-0175">Coiled coil</keyword>
<reference evidence="2" key="1">
    <citation type="submission" date="2015-09" db="EMBL/GenBank/DDBJ databases">
        <title>De novo assembly of Pectinophora gossypiella (Pink Bollworm) gut transcriptome.</title>
        <authorList>
            <person name="Tassone E.E."/>
        </authorList>
    </citation>
    <scope>NUCLEOTIDE SEQUENCE</scope>
</reference>
<protein>
    <submittedName>
        <fullName evidence="2">Uncharacterized protein</fullName>
    </submittedName>
</protein>
<proteinExistence type="predicted"/>
<evidence type="ECO:0000256" key="1">
    <source>
        <dbReference type="SAM" id="Coils"/>
    </source>
</evidence>
<dbReference type="AlphaFoldDB" id="A0A1E1WS44"/>
<dbReference type="EMBL" id="GDQN01001191">
    <property type="protein sequence ID" value="JAT89863.1"/>
    <property type="molecule type" value="Transcribed_RNA"/>
</dbReference>
<dbReference type="GO" id="GO:0006366">
    <property type="term" value="P:transcription by RNA polymerase II"/>
    <property type="evidence" value="ECO:0007669"/>
    <property type="project" value="InterPro"/>
</dbReference>
<dbReference type="GO" id="GO:0005634">
    <property type="term" value="C:nucleus"/>
    <property type="evidence" value="ECO:0007669"/>
    <property type="project" value="InterPro"/>
</dbReference>
<dbReference type="InterPro" id="IPR029138">
    <property type="entry name" value="SNAPC5"/>
</dbReference>
<organism evidence="2">
    <name type="scientific">Pectinophora gossypiella</name>
    <name type="common">Cotton pink bollworm</name>
    <name type="synonym">Depressaria gossypiella</name>
    <dbReference type="NCBI Taxonomy" id="13191"/>
    <lineage>
        <taxon>Eukaryota</taxon>
        <taxon>Metazoa</taxon>
        <taxon>Ecdysozoa</taxon>
        <taxon>Arthropoda</taxon>
        <taxon>Hexapoda</taxon>
        <taxon>Insecta</taxon>
        <taxon>Pterygota</taxon>
        <taxon>Neoptera</taxon>
        <taxon>Endopterygota</taxon>
        <taxon>Lepidoptera</taxon>
        <taxon>Glossata</taxon>
        <taxon>Ditrysia</taxon>
        <taxon>Gelechioidea</taxon>
        <taxon>Gelechiidae</taxon>
        <taxon>Apatetrinae</taxon>
        <taxon>Pectinophora</taxon>
    </lineage>
</organism>
<name>A0A1E1WS44_PECGO</name>